<reference evidence="2" key="1">
    <citation type="journal article" date="2022" name="Nat. Commun.">
        <title>Chromosome evolution and the genetic basis of agronomically important traits in greater yam.</title>
        <authorList>
            <person name="Bredeson J.V."/>
            <person name="Lyons J.B."/>
            <person name="Oniyinde I.O."/>
            <person name="Okereke N.R."/>
            <person name="Kolade O."/>
            <person name="Nnabue I."/>
            <person name="Nwadili C.O."/>
            <person name="Hribova E."/>
            <person name="Parker M."/>
            <person name="Nwogha J."/>
            <person name="Shu S."/>
            <person name="Carlson J."/>
            <person name="Kariba R."/>
            <person name="Muthemba S."/>
            <person name="Knop K."/>
            <person name="Barton G.J."/>
            <person name="Sherwood A.V."/>
            <person name="Lopez-Montes A."/>
            <person name="Asiedu R."/>
            <person name="Jamnadass R."/>
            <person name="Muchugi A."/>
            <person name="Goodstein D."/>
            <person name="Egesi C.N."/>
            <person name="Featherston J."/>
            <person name="Asfaw A."/>
            <person name="Simpson G.G."/>
            <person name="Dolezel J."/>
            <person name="Hendre P.S."/>
            <person name="Van Deynze A."/>
            <person name="Kumar P.L."/>
            <person name="Obidiegwu J.E."/>
            <person name="Bhattacharjee R."/>
            <person name="Rokhsar D.S."/>
        </authorList>
    </citation>
    <scope>NUCLEOTIDE SEQUENCE [LARGE SCALE GENOMIC DNA]</scope>
    <source>
        <strain evidence="2">cv. TDa95/00328</strain>
    </source>
</reference>
<sequence length="892" mass="100467">MAEGASFLKAVELRLLRCSLFHPPSPPPPVAHPLIESLVDSIEQGRYADVLCSSEATQLLVGFADSWEFDESTEGASWFYDEVERSIDRFLRRDSEAWLQVLNDGGGDDSDVEFRYALVMCLGVAALLAFTQQNVTGPVGNYSPFPVLIRGKDWPVNGETQWDVWAQNQLTSIGCGLLGKFSLLQFGCKYIIYAKILLSKLWDLSKAGMDTGIIGCRTTSWWLCRLTLLQQRILDELSSSLYGLLKIFRDETLLHFGKSENIMDYWGSMSCNEEASMITSMAYLEAAILEYKYGRVDNSRSYLDSAEKACGLHLFLTGALGFRTTHQVDAKAQMILISETDHQNQGSGSPIDSSQAQVNGHASDNNGDPNTNGHHDCSDILRRPRLVENDKDDQVSNVSRNVALTAMQQAVVLAQCLHLKRRSREDELSRWEMAPYIEAIDAQQQSCFTIRNFCDLLRIGWESTRSRTKQRALLMMDKVVEGVKADSPVVAKRIQFSYGVYVPAIPALRKEYGEILVSCGLIGEALKIFEDLELWDNLIYCYRLLDKKAAAVDLINARLLVMPTEPKLWCSLGDVTNNDAYYEKALEVSDNKSVRAKRSLARSAYNRKDYETSKILWEAAMAQNSFYPEGWFALGFAALKAGDYEKALDGFTQTVLFDPDNGDAWNNIACLHLKKKKTKEAFIAFKEALKFKRNRWELWANYSKVAFDIGNIGQALEAIKKVLELHGNKGIDVELLDKIMEKIEEKSAQPVVTSDEDSTPENSREIDFLVGMIGNILQLAIRGGGSEGLWGLYARWHKIKGDLLMCKEALLKQIRSYQGSDMWHDAERFKLFAHASLQLCQVCMEIALSTGNRSELAWAERHLSNTIKQAVDFSGTDEYRDLKNCLDKVQNQ</sequence>
<evidence type="ECO:0000313" key="2">
    <source>
        <dbReference type="Proteomes" id="UP000827976"/>
    </source>
</evidence>
<evidence type="ECO:0000313" key="1">
    <source>
        <dbReference type="EMBL" id="KAH7653693.1"/>
    </source>
</evidence>
<organism evidence="1 2">
    <name type="scientific">Dioscorea alata</name>
    <name type="common">Purple yam</name>
    <dbReference type="NCBI Taxonomy" id="55571"/>
    <lineage>
        <taxon>Eukaryota</taxon>
        <taxon>Viridiplantae</taxon>
        <taxon>Streptophyta</taxon>
        <taxon>Embryophyta</taxon>
        <taxon>Tracheophyta</taxon>
        <taxon>Spermatophyta</taxon>
        <taxon>Magnoliopsida</taxon>
        <taxon>Liliopsida</taxon>
        <taxon>Dioscoreales</taxon>
        <taxon>Dioscoreaceae</taxon>
        <taxon>Dioscorea</taxon>
    </lineage>
</organism>
<protein>
    <submittedName>
        <fullName evidence="1">TPR-like protein</fullName>
    </submittedName>
</protein>
<proteinExistence type="predicted"/>
<gene>
    <name evidence="1" type="ORF">IHE45_19G096300</name>
</gene>
<keyword evidence="2" id="KW-1185">Reference proteome</keyword>
<name>A0ACB7U038_DIOAL</name>
<comment type="caution">
    <text evidence="1">The sequence shown here is derived from an EMBL/GenBank/DDBJ whole genome shotgun (WGS) entry which is preliminary data.</text>
</comment>
<dbReference type="Proteomes" id="UP000827976">
    <property type="component" value="Chromosome 19"/>
</dbReference>
<accession>A0ACB7U038</accession>
<dbReference type="EMBL" id="CM037029">
    <property type="protein sequence ID" value="KAH7653693.1"/>
    <property type="molecule type" value="Genomic_DNA"/>
</dbReference>